<dbReference type="RefSeq" id="XP_013227862.1">
    <property type="nucleotide sequence ID" value="XM_013372408.1"/>
</dbReference>
<dbReference type="Proteomes" id="UP000030747">
    <property type="component" value="Unassembled WGS sequence"/>
</dbReference>
<reference evidence="2" key="1">
    <citation type="submission" date="2013-10" db="EMBL/GenBank/DDBJ databases">
        <title>Genomic analysis of the causative agents of coccidiosis in chickens.</title>
        <authorList>
            <person name="Reid A.J."/>
            <person name="Blake D."/>
            <person name="Billington K."/>
            <person name="Browne H."/>
            <person name="Dunn M."/>
            <person name="Hung S."/>
            <person name="Kawahara F."/>
            <person name="Miranda-Saavedra D."/>
            <person name="Mourier T."/>
            <person name="Nagra H."/>
            <person name="Otto T.D."/>
            <person name="Rawlings N."/>
            <person name="Sanchez A."/>
            <person name="Sanders M."/>
            <person name="Subramaniam C."/>
            <person name="Tay Y."/>
            <person name="Dear P."/>
            <person name="Doerig C."/>
            <person name="Gruber A."/>
            <person name="Parkinson J."/>
            <person name="Shirley M."/>
            <person name="Wan K.L."/>
            <person name="Berriman M."/>
            <person name="Tomley F."/>
            <person name="Pain A."/>
        </authorList>
    </citation>
    <scope>NUCLEOTIDE SEQUENCE [LARGE SCALE GENOMIC DNA]</scope>
    <source>
        <strain evidence="2">Houghton</strain>
    </source>
</reference>
<protein>
    <submittedName>
        <fullName evidence="2">Uncharacterized protein</fullName>
    </submittedName>
</protein>
<feature type="region of interest" description="Disordered" evidence="1">
    <location>
        <begin position="58"/>
        <end position="91"/>
    </location>
</feature>
<feature type="region of interest" description="Disordered" evidence="1">
    <location>
        <begin position="337"/>
        <end position="418"/>
    </location>
</feature>
<evidence type="ECO:0000313" key="2">
    <source>
        <dbReference type="EMBL" id="CDJ37024.1"/>
    </source>
</evidence>
<feature type="region of interest" description="Disordered" evidence="1">
    <location>
        <begin position="281"/>
        <end position="322"/>
    </location>
</feature>
<feature type="compositionally biased region" description="Low complexity" evidence="1">
    <location>
        <begin position="454"/>
        <end position="463"/>
    </location>
</feature>
<name>U6KGE6_EIMTE</name>
<reference evidence="2" key="2">
    <citation type="submission" date="2013-10" db="EMBL/GenBank/DDBJ databases">
        <authorList>
            <person name="Aslett M."/>
        </authorList>
    </citation>
    <scope>NUCLEOTIDE SEQUENCE [LARGE SCALE GENOMIC DNA]</scope>
    <source>
        <strain evidence="2">Houghton</strain>
    </source>
</reference>
<feature type="region of interest" description="Disordered" evidence="1">
    <location>
        <begin position="548"/>
        <end position="602"/>
    </location>
</feature>
<feature type="region of interest" description="Disordered" evidence="1">
    <location>
        <begin position="435"/>
        <end position="464"/>
    </location>
</feature>
<dbReference type="OrthoDB" id="349311at2759"/>
<feature type="compositionally biased region" description="Low complexity" evidence="1">
    <location>
        <begin position="224"/>
        <end position="246"/>
    </location>
</feature>
<sequence length="1019" mass="107835">MNRHEDRSCTATEGPSDPTTLPSMPHCMPSQACLCPISLQVGMELAFLVSRIHKVRGLPQLDPPQGEDDGVSPPGSELSVQEPNAHLKGSHEDEVNIPAEITRESGGSRGQGGADELLGTEVRPGTGVGCTQQADVEADIQEGPLTSTPLLLSSNASWPQLLSAYGLIHPPVPRLVERLLLHAFASTKESARLLESSEELPVAILLRQLLSEGNFKDLIVTAAPSASQPSDSSQSPQSQHSMDSMPAGSSAVCSNDAGISGSGGVAGAENGDVVLLQVSSSEQHGQPLQQEQASTLSLSAAGSDPEVPRQREQPDAANLHSAASAAIRRIRALLEEEASEAAQRRDSSESAEDDPAPPPTSTRGAGCPEECIFGSGRLEAPFVSSTPPATSHTDESEEPGSSSAEEDSATGNTAGNQREAPAGIAALVLAVPFESEDEDLDASAQQMEEGGPGAVAAAAPNPADSSFNLSRSSCDGNLQTQSVLAGRGPWVEPQPEATEDLGNEGQSCDLPQEAGRTAHAVDSGLRYINEPLSVGCCLSPVALNEQGLQGETPLQPPGATGNTGPLPSPDGQTQLSTAQLGSPDRRNSDDPASPLMTGMGSAASSWGTIEALETAALERQPPAHVLLRGMRTTLPQFPVSRCQRTDFNRRRWTDGYGGFPQSGQVGLYEQPQLAMHQQQQQQQRPVPFLYDPRPQQTARNGAHASSSLLVTTRPSFPRRGAQTQGSVEYASPGSGRAEGAASERSHQTEPLSFPSSAQAETVSSMHNLDEGQQYCQRSAHVLLEPSTFNRSGHPTPIQMERPPRAEFALRAVLSEEGPPRPSGYSAQRQLHVNSPIHTYGAGAPMSTLRSNAARDAMLDLTSPPRYPAEAWADGGYGQSPFFADRDASGGAIAGAGSSRPSAFATEAQRGHTLPPRPFLRSTGADTGHNTGPPIASDWSLHANSLAESRDQEQSFFPGQHLRSARRHEGDSNESSQLLQQHVVEQWMRKTETHMEGLERLMQRLLAIMEAVEARELGLN</sequence>
<evidence type="ECO:0000313" key="3">
    <source>
        <dbReference type="Proteomes" id="UP000030747"/>
    </source>
</evidence>
<keyword evidence="3" id="KW-1185">Reference proteome</keyword>
<gene>
    <name evidence="2" type="ORF">ETH_00005085</name>
</gene>
<feature type="compositionally biased region" description="Polar residues" evidence="1">
    <location>
        <begin position="9"/>
        <end position="22"/>
    </location>
</feature>
<feature type="region of interest" description="Disordered" evidence="1">
    <location>
        <begin position="1"/>
        <end position="23"/>
    </location>
</feature>
<organism evidence="2 3">
    <name type="scientific">Eimeria tenella</name>
    <name type="common">Coccidian parasite</name>
    <dbReference type="NCBI Taxonomy" id="5802"/>
    <lineage>
        <taxon>Eukaryota</taxon>
        <taxon>Sar</taxon>
        <taxon>Alveolata</taxon>
        <taxon>Apicomplexa</taxon>
        <taxon>Conoidasida</taxon>
        <taxon>Coccidia</taxon>
        <taxon>Eucoccidiorida</taxon>
        <taxon>Eimeriorina</taxon>
        <taxon>Eimeriidae</taxon>
        <taxon>Eimeria</taxon>
    </lineage>
</organism>
<evidence type="ECO:0000256" key="1">
    <source>
        <dbReference type="SAM" id="MobiDB-lite"/>
    </source>
</evidence>
<feature type="region of interest" description="Disordered" evidence="1">
    <location>
        <begin position="224"/>
        <end position="255"/>
    </location>
</feature>
<feature type="compositionally biased region" description="Polar residues" evidence="1">
    <location>
        <begin position="694"/>
        <end position="714"/>
    </location>
</feature>
<dbReference type="VEuPathDB" id="ToxoDB:ETH2_0811400"/>
<feature type="region of interest" description="Disordered" evidence="1">
    <location>
        <begin position="672"/>
        <end position="762"/>
    </location>
</feature>
<dbReference type="EMBL" id="HG673746">
    <property type="protein sequence ID" value="CDJ37024.1"/>
    <property type="molecule type" value="Genomic_DNA"/>
</dbReference>
<proteinExistence type="predicted"/>
<feature type="region of interest" description="Disordered" evidence="1">
    <location>
        <begin position="888"/>
        <end position="938"/>
    </location>
</feature>
<feature type="compositionally biased region" description="Polar residues" evidence="1">
    <location>
        <begin position="748"/>
        <end position="762"/>
    </location>
</feature>
<dbReference type="GeneID" id="25250225"/>
<feature type="compositionally biased region" description="Polar residues" evidence="1">
    <location>
        <begin position="560"/>
        <end position="580"/>
    </location>
</feature>
<feature type="compositionally biased region" description="Low complexity" evidence="1">
    <location>
        <begin position="888"/>
        <end position="902"/>
    </location>
</feature>
<feature type="compositionally biased region" description="Polar residues" evidence="1">
    <location>
        <begin position="281"/>
        <end position="300"/>
    </location>
</feature>
<feature type="region of interest" description="Disordered" evidence="1">
    <location>
        <begin position="103"/>
        <end position="129"/>
    </location>
</feature>
<dbReference type="VEuPathDB" id="ToxoDB:ETH_00005085"/>
<accession>U6KGE6</accession>
<dbReference type="AlphaFoldDB" id="U6KGE6"/>